<gene>
    <name evidence="2" type="ORF">PACLA_8A036391</name>
</gene>
<evidence type="ECO:0000256" key="1">
    <source>
        <dbReference type="SAM" id="MobiDB-lite"/>
    </source>
</evidence>
<reference evidence="2" key="1">
    <citation type="submission" date="2020-04" db="EMBL/GenBank/DDBJ databases">
        <authorList>
            <person name="Alioto T."/>
            <person name="Alioto T."/>
            <person name="Gomez Garrido J."/>
        </authorList>
    </citation>
    <scope>NUCLEOTIDE SEQUENCE</scope>
    <source>
        <strain evidence="2">A484AB</strain>
    </source>
</reference>
<keyword evidence="3" id="KW-1185">Reference proteome</keyword>
<evidence type="ECO:0000313" key="3">
    <source>
        <dbReference type="Proteomes" id="UP001152795"/>
    </source>
</evidence>
<evidence type="ECO:0000313" key="2">
    <source>
        <dbReference type="EMBL" id="CAB4030077.1"/>
    </source>
</evidence>
<feature type="compositionally biased region" description="Basic and acidic residues" evidence="1">
    <location>
        <begin position="45"/>
        <end position="67"/>
    </location>
</feature>
<feature type="compositionally biased region" description="Polar residues" evidence="1">
    <location>
        <begin position="1"/>
        <end position="10"/>
    </location>
</feature>
<sequence>MDSEITTADAQTIIEILNESPPQTSDEEQEKPPTPNYKRSPSRGKNIDQLKAIHDEAEGTKTKEKPGKPTPPPRKRKRPSPPDSSGPGRPTKDTALVRDAKIADSDSDDTLAIREVALFSANGQIRKRTRLLTKHDKDIKCFAIKHFLPLEYIAEQKTIAFGKIKKQRQKLKTLNYMEQNVLANLEELQNF</sequence>
<dbReference type="Proteomes" id="UP001152795">
    <property type="component" value="Unassembled WGS sequence"/>
</dbReference>
<dbReference type="EMBL" id="CACRXK020016607">
    <property type="protein sequence ID" value="CAB4030077.1"/>
    <property type="molecule type" value="Genomic_DNA"/>
</dbReference>
<comment type="caution">
    <text evidence="2">The sequence shown here is derived from an EMBL/GenBank/DDBJ whole genome shotgun (WGS) entry which is preliminary data.</text>
</comment>
<protein>
    <submittedName>
        <fullName evidence="2">Uncharacterized protein</fullName>
    </submittedName>
</protein>
<name>A0A7D9LAW6_PARCT</name>
<accession>A0A7D9LAW6</accession>
<proteinExistence type="predicted"/>
<dbReference type="AlphaFoldDB" id="A0A7D9LAW6"/>
<organism evidence="2 3">
    <name type="scientific">Paramuricea clavata</name>
    <name type="common">Red gorgonian</name>
    <name type="synonym">Violescent sea-whip</name>
    <dbReference type="NCBI Taxonomy" id="317549"/>
    <lineage>
        <taxon>Eukaryota</taxon>
        <taxon>Metazoa</taxon>
        <taxon>Cnidaria</taxon>
        <taxon>Anthozoa</taxon>
        <taxon>Octocorallia</taxon>
        <taxon>Malacalcyonacea</taxon>
        <taxon>Plexauridae</taxon>
        <taxon>Paramuricea</taxon>
    </lineage>
</organism>
<feature type="region of interest" description="Disordered" evidence="1">
    <location>
        <begin position="1"/>
        <end position="98"/>
    </location>
</feature>